<dbReference type="GO" id="GO:1990904">
    <property type="term" value="C:ribonucleoprotein complex"/>
    <property type="evidence" value="ECO:0007669"/>
    <property type="project" value="UniProtKB-KW"/>
</dbReference>
<organism evidence="5 6">
    <name type="scientific">Candidatus Wolfebacteria bacterium GWA1_42_9</name>
    <dbReference type="NCBI Taxonomy" id="1802553"/>
    <lineage>
        <taxon>Bacteria</taxon>
        <taxon>Candidatus Wolfeibacteriota</taxon>
    </lineage>
</organism>
<evidence type="ECO:0000256" key="3">
    <source>
        <dbReference type="ARBA" id="ARBA00023274"/>
    </source>
</evidence>
<dbReference type="Pfam" id="PF00572">
    <property type="entry name" value="Ribosomal_L13"/>
    <property type="match status" value="1"/>
</dbReference>
<evidence type="ECO:0000256" key="1">
    <source>
        <dbReference type="ARBA" id="ARBA00006227"/>
    </source>
</evidence>
<keyword evidence="3" id="KW-0687">Ribonucleoprotein</keyword>
<keyword evidence="2 5" id="KW-0689">Ribosomal protein</keyword>
<dbReference type="GO" id="GO:0006412">
    <property type="term" value="P:translation"/>
    <property type="evidence" value="ECO:0007669"/>
    <property type="project" value="InterPro"/>
</dbReference>
<accession>A0A1F8DNP7</accession>
<dbReference type="PANTHER" id="PTHR11545:SF2">
    <property type="entry name" value="LARGE RIBOSOMAL SUBUNIT PROTEIN UL13M"/>
    <property type="match status" value="1"/>
</dbReference>
<reference evidence="5 6" key="1">
    <citation type="journal article" date="2016" name="Nat. Commun.">
        <title>Thousands of microbial genomes shed light on interconnected biogeochemical processes in an aquifer system.</title>
        <authorList>
            <person name="Anantharaman K."/>
            <person name="Brown C.T."/>
            <person name="Hug L.A."/>
            <person name="Sharon I."/>
            <person name="Castelle C.J."/>
            <person name="Probst A.J."/>
            <person name="Thomas B.C."/>
            <person name="Singh A."/>
            <person name="Wilkins M.J."/>
            <person name="Karaoz U."/>
            <person name="Brodie E.L."/>
            <person name="Williams K.H."/>
            <person name="Hubbard S.S."/>
            <person name="Banfield J.F."/>
        </authorList>
    </citation>
    <scope>NUCLEOTIDE SEQUENCE [LARGE SCALE GENOMIC DNA]</scope>
</reference>
<dbReference type="InterPro" id="IPR005823">
    <property type="entry name" value="Ribosomal_uL13_bac-type"/>
</dbReference>
<evidence type="ECO:0000313" key="6">
    <source>
        <dbReference type="Proteomes" id="UP000178303"/>
    </source>
</evidence>
<evidence type="ECO:0000256" key="4">
    <source>
        <dbReference type="ARBA" id="ARBA00035499"/>
    </source>
</evidence>
<dbReference type="GO" id="GO:0017148">
    <property type="term" value="P:negative regulation of translation"/>
    <property type="evidence" value="ECO:0007669"/>
    <property type="project" value="TreeGrafter"/>
</dbReference>
<dbReference type="SUPFAM" id="SSF52161">
    <property type="entry name" value="Ribosomal protein L13"/>
    <property type="match status" value="1"/>
</dbReference>
<comment type="caution">
    <text evidence="5">The sequence shown here is derived from an EMBL/GenBank/DDBJ whole genome shotgun (WGS) entry which is preliminary data.</text>
</comment>
<dbReference type="PANTHER" id="PTHR11545">
    <property type="entry name" value="RIBOSOMAL PROTEIN L13"/>
    <property type="match status" value="1"/>
</dbReference>
<dbReference type="NCBIfam" id="TIGR01066">
    <property type="entry name" value="rplM_bact"/>
    <property type="match status" value="1"/>
</dbReference>
<dbReference type="GO" id="GO:0003729">
    <property type="term" value="F:mRNA binding"/>
    <property type="evidence" value="ECO:0007669"/>
    <property type="project" value="TreeGrafter"/>
</dbReference>
<dbReference type="AlphaFoldDB" id="A0A1F8DNP7"/>
<dbReference type="Proteomes" id="UP000178303">
    <property type="component" value="Unassembled WGS sequence"/>
</dbReference>
<dbReference type="InterPro" id="IPR036899">
    <property type="entry name" value="Ribosomal_uL13_sf"/>
</dbReference>
<name>A0A1F8DNP7_9BACT</name>
<dbReference type="InterPro" id="IPR005822">
    <property type="entry name" value="Ribosomal_uL13"/>
</dbReference>
<proteinExistence type="inferred from homology"/>
<dbReference type="GO" id="GO:0005840">
    <property type="term" value="C:ribosome"/>
    <property type="evidence" value="ECO:0007669"/>
    <property type="project" value="UniProtKB-KW"/>
</dbReference>
<dbReference type="Gene3D" id="3.90.1180.10">
    <property type="entry name" value="Ribosomal protein L13"/>
    <property type="match status" value="1"/>
</dbReference>
<dbReference type="EMBL" id="MGIN01000007">
    <property type="protein sequence ID" value="OGM90052.1"/>
    <property type="molecule type" value="Genomic_DNA"/>
</dbReference>
<evidence type="ECO:0000313" key="5">
    <source>
        <dbReference type="EMBL" id="OGM90052.1"/>
    </source>
</evidence>
<dbReference type="GO" id="GO:0003735">
    <property type="term" value="F:structural constituent of ribosome"/>
    <property type="evidence" value="ECO:0007669"/>
    <property type="project" value="InterPro"/>
</dbReference>
<sequence length="114" mass="13190">MADYIIDCKDKRFGRIASEIAVILQGKKNPGWEPRLAGDDRVIVKNVKQLSFSGNKASQKIYYSHTTQIGHLKERKLKNVLEKHGSQYVLKKAVLNMLPKNKLRAKRIRRLIFE</sequence>
<comment type="similarity">
    <text evidence="1">Belongs to the universal ribosomal protein uL13 family.</text>
</comment>
<dbReference type="CDD" id="cd00392">
    <property type="entry name" value="Ribosomal_L13"/>
    <property type="match status" value="1"/>
</dbReference>
<gene>
    <name evidence="5" type="ORF">A2108_01790</name>
</gene>
<evidence type="ECO:0000256" key="2">
    <source>
        <dbReference type="ARBA" id="ARBA00022980"/>
    </source>
</evidence>
<protein>
    <recommendedName>
        <fullName evidence="4">50S ribosomal protein L13</fullName>
    </recommendedName>
</protein>
<dbReference type="PIRSF" id="PIRSF002181">
    <property type="entry name" value="Ribosomal_L13"/>
    <property type="match status" value="1"/>
</dbReference>